<reference evidence="2" key="1">
    <citation type="submission" date="2020-09" db="EMBL/GenBank/DDBJ databases">
        <title>Genome-Enabled Discovery of Anthraquinone Biosynthesis in Senna tora.</title>
        <authorList>
            <person name="Kang S.-H."/>
            <person name="Pandey R.P."/>
            <person name="Lee C.-M."/>
            <person name="Sim J.-S."/>
            <person name="Jeong J.-T."/>
            <person name="Choi B.-S."/>
            <person name="Jung M."/>
            <person name="Ginzburg D."/>
            <person name="Zhao K."/>
            <person name="Won S.Y."/>
            <person name="Oh T.-J."/>
            <person name="Yu Y."/>
            <person name="Kim N.-H."/>
            <person name="Lee O.R."/>
            <person name="Lee T.-H."/>
            <person name="Bashyal P."/>
            <person name="Kim T.-S."/>
            <person name="Lee W.-H."/>
            <person name="Kawkins C."/>
            <person name="Kim C.-K."/>
            <person name="Kim J.S."/>
            <person name="Ahn B.O."/>
            <person name="Rhee S.Y."/>
            <person name="Sohng J.K."/>
        </authorList>
    </citation>
    <scope>NUCLEOTIDE SEQUENCE</scope>
    <source>
        <tissue evidence="2">Leaf</tissue>
    </source>
</reference>
<dbReference type="EMBL" id="JAAIUW010000004">
    <property type="protein sequence ID" value="KAF7835451.1"/>
    <property type="molecule type" value="Genomic_DNA"/>
</dbReference>
<proteinExistence type="predicted"/>
<evidence type="ECO:0000256" key="1">
    <source>
        <dbReference type="SAM" id="MobiDB-lite"/>
    </source>
</evidence>
<accession>A0A835C980</accession>
<dbReference type="AlphaFoldDB" id="A0A835C980"/>
<sequence>MTQGSLPRSFKAIRVGRPVVDHVDRRPPKINHPWSQNQHQREKTPSSWGIGLFDLEKHLNMHSTELTTPSSIRVFFSQLFVFSSSTSPLPSSAFDSGIRVFPLRDVASSDAKNDKASTSTPATGLQIPVAQSSGINLRIEHTKNLQWHRHNKMVALETT</sequence>
<protein>
    <submittedName>
        <fullName evidence="2">Uncharacterized protein</fullName>
    </submittedName>
</protein>
<keyword evidence="3" id="KW-1185">Reference proteome</keyword>
<evidence type="ECO:0000313" key="3">
    <source>
        <dbReference type="Proteomes" id="UP000634136"/>
    </source>
</evidence>
<comment type="caution">
    <text evidence="2">The sequence shown here is derived from an EMBL/GenBank/DDBJ whole genome shotgun (WGS) entry which is preliminary data.</text>
</comment>
<dbReference type="Proteomes" id="UP000634136">
    <property type="component" value="Unassembled WGS sequence"/>
</dbReference>
<evidence type="ECO:0000313" key="2">
    <source>
        <dbReference type="EMBL" id="KAF7835451.1"/>
    </source>
</evidence>
<gene>
    <name evidence="2" type="ORF">G2W53_010310</name>
</gene>
<name>A0A835C980_9FABA</name>
<organism evidence="2 3">
    <name type="scientific">Senna tora</name>
    <dbReference type="NCBI Taxonomy" id="362788"/>
    <lineage>
        <taxon>Eukaryota</taxon>
        <taxon>Viridiplantae</taxon>
        <taxon>Streptophyta</taxon>
        <taxon>Embryophyta</taxon>
        <taxon>Tracheophyta</taxon>
        <taxon>Spermatophyta</taxon>
        <taxon>Magnoliopsida</taxon>
        <taxon>eudicotyledons</taxon>
        <taxon>Gunneridae</taxon>
        <taxon>Pentapetalae</taxon>
        <taxon>rosids</taxon>
        <taxon>fabids</taxon>
        <taxon>Fabales</taxon>
        <taxon>Fabaceae</taxon>
        <taxon>Caesalpinioideae</taxon>
        <taxon>Cassia clade</taxon>
        <taxon>Senna</taxon>
    </lineage>
</organism>
<feature type="region of interest" description="Disordered" evidence="1">
    <location>
        <begin position="23"/>
        <end position="45"/>
    </location>
</feature>